<feature type="domain" description="Alpha fucosidase A-like C-terminal" evidence="2">
    <location>
        <begin position="697"/>
        <end position="788"/>
    </location>
</feature>
<dbReference type="InterPro" id="IPR008928">
    <property type="entry name" value="6-hairpin_glycosidase_sf"/>
</dbReference>
<dbReference type="HOGENOM" id="CLU_004617_2_2_1"/>
<dbReference type="Pfam" id="PF14498">
    <property type="entry name" value="Glyco_hyd_65N_2"/>
    <property type="match status" value="1"/>
</dbReference>
<dbReference type="VEuPathDB" id="FungiDB:A1O9_07260"/>
<accession>A0A072PNF7</accession>
<evidence type="ECO:0000259" key="2">
    <source>
        <dbReference type="Pfam" id="PF21307"/>
    </source>
</evidence>
<reference evidence="4 5" key="1">
    <citation type="submission" date="2013-03" db="EMBL/GenBank/DDBJ databases">
        <title>The Genome Sequence of Exophiala aquamarina CBS 119918.</title>
        <authorList>
            <consortium name="The Broad Institute Genomics Platform"/>
            <person name="Cuomo C."/>
            <person name="de Hoog S."/>
            <person name="Gorbushina A."/>
            <person name="Walker B."/>
            <person name="Young S.K."/>
            <person name="Zeng Q."/>
            <person name="Gargeya S."/>
            <person name="Fitzgerald M."/>
            <person name="Haas B."/>
            <person name="Abouelleil A."/>
            <person name="Allen A.W."/>
            <person name="Alvarado L."/>
            <person name="Arachchi H.M."/>
            <person name="Berlin A.M."/>
            <person name="Chapman S.B."/>
            <person name="Gainer-Dewar J."/>
            <person name="Goldberg J."/>
            <person name="Griggs A."/>
            <person name="Gujja S."/>
            <person name="Hansen M."/>
            <person name="Howarth C."/>
            <person name="Imamovic A."/>
            <person name="Ireland A."/>
            <person name="Larimer J."/>
            <person name="McCowan C."/>
            <person name="Murphy C."/>
            <person name="Pearson M."/>
            <person name="Poon T.W."/>
            <person name="Priest M."/>
            <person name="Roberts A."/>
            <person name="Saif S."/>
            <person name="Shea T."/>
            <person name="Sisk P."/>
            <person name="Sykes S."/>
            <person name="Wortman J."/>
            <person name="Nusbaum C."/>
            <person name="Birren B."/>
        </authorList>
    </citation>
    <scope>NUCLEOTIDE SEQUENCE [LARGE SCALE GENOMIC DNA]</scope>
    <source>
        <strain evidence="4 5">CBS 119918</strain>
    </source>
</reference>
<evidence type="ECO:0000259" key="1">
    <source>
        <dbReference type="Pfam" id="PF14498"/>
    </source>
</evidence>
<dbReference type="InterPro" id="IPR016518">
    <property type="entry name" value="Alpha-L-fucosidase"/>
</dbReference>
<dbReference type="Pfam" id="PF22124">
    <property type="entry name" value="Glyco_hydro_95_cat"/>
    <property type="match status" value="1"/>
</dbReference>
<dbReference type="PANTHER" id="PTHR31084:SF0">
    <property type="entry name" value="ALPHA-L-FUCOSIDASE 2"/>
    <property type="match status" value="1"/>
</dbReference>
<name>A0A072PNF7_9EURO</name>
<dbReference type="OrthoDB" id="2848340at2759"/>
<feature type="domain" description="Glycosyl hydrolase family 95 N-terminal" evidence="1">
    <location>
        <begin position="9"/>
        <end position="247"/>
    </location>
</feature>
<dbReference type="GO" id="GO:0005975">
    <property type="term" value="P:carbohydrate metabolic process"/>
    <property type="evidence" value="ECO:0007669"/>
    <property type="project" value="InterPro"/>
</dbReference>
<protein>
    <submittedName>
        <fullName evidence="4">Uncharacterized protein</fullName>
    </submittedName>
</protein>
<dbReference type="Proteomes" id="UP000027920">
    <property type="component" value="Unassembled WGS sequence"/>
</dbReference>
<evidence type="ECO:0000313" key="5">
    <source>
        <dbReference type="Proteomes" id="UP000027920"/>
    </source>
</evidence>
<proteinExistence type="predicted"/>
<dbReference type="Gene3D" id="1.50.10.10">
    <property type="match status" value="1"/>
</dbReference>
<dbReference type="InterPro" id="IPR054363">
    <property type="entry name" value="GH95_cat"/>
</dbReference>
<dbReference type="EMBL" id="AMGV01000005">
    <property type="protein sequence ID" value="KEF57070.1"/>
    <property type="molecule type" value="Genomic_DNA"/>
</dbReference>
<dbReference type="InterPro" id="IPR049053">
    <property type="entry name" value="AFCA-like_C"/>
</dbReference>
<dbReference type="PIRSF" id="PIRSF007663">
    <property type="entry name" value="UCP007663"/>
    <property type="match status" value="1"/>
</dbReference>
<dbReference type="GeneID" id="25282174"/>
<dbReference type="Pfam" id="PF21307">
    <property type="entry name" value="Glyco_hydro_95_C"/>
    <property type="match status" value="1"/>
</dbReference>
<dbReference type="InterPro" id="IPR012341">
    <property type="entry name" value="6hp_glycosidase-like_sf"/>
</dbReference>
<dbReference type="AlphaFoldDB" id="A0A072PNF7"/>
<sequence length="795" mass="89199">MVGHMDSRLWYNRPSDRWTDALPVGNGKLGAMIYGIPDHERIQLNEESVWSGGKRSRLNQNASESLVKVRQLLCGGDVEAAERLADLGMASTPVSMRHYESLGEMKLTFDAIPKSLVKEYERWLDLETAVAGVKFSATDTLYEREIFASAPDNIIVQRHTAKGIQRLSFHAMIHRPYEMLNVAYDTSYNDGKDTAFMIGTSGGSDPITFAAAINIQTDGKIEALGEFLLVEDATEAIILFTAATTYRTPDPITTLQKTLDRSKKHSYSQLRSRHVEDYQALFRSCTLQLGHPEPSNSRLPTDKRVEALRNGESDVGLLALQFQYGRYLLISCSRPGTLPANLQGIWNKDYMSAWGSKYTININTEMNYWLAEVTNLSTLHSPLFDHIETICQSGRQTALKMYNASGWVVHHNTDIWGDSAPQDRWPAAAYWTLASAWLCTHILDHFLFTGDTDFLLGKIDTMSSAIDFFLDTLQPVELNDKAYFVTNPSVSPENVYFTATDNVGAMTIGPACDFQILRQFFNGFVSAVSSLPENPVDPSFILKIQETVARFPPTQISQRYPGVIQEWLHDYREAEPGHRHISHLYALYPGTQILPPGSSGHDATIWDAANRTIEHRLANGGAGTGWSRAWTINWYARLLNGEEVARHISEFFTQSTYLNLFDAHPPFQVDGNFGFTSGVAEALLQSHFIRLPGNVREVWLLPALPASWGSGLVKGLVARGSFVINIHWEDGIVKNVEMESRLGGTIVVRYDMQGRKGVKVIPRATYDGFKELSNGRFELSTRQDETYSFTIEYAW</sequence>
<dbReference type="SUPFAM" id="SSF48208">
    <property type="entry name" value="Six-hairpin glycosidases"/>
    <property type="match status" value="1"/>
</dbReference>
<dbReference type="InterPro" id="IPR027414">
    <property type="entry name" value="GH95_N_dom"/>
</dbReference>
<comment type="caution">
    <text evidence="4">The sequence shown here is derived from an EMBL/GenBank/DDBJ whole genome shotgun (WGS) entry which is preliminary data.</text>
</comment>
<feature type="domain" description="Glycosyl hydrolase family 95 catalytic" evidence="3">
    <location>
        <begin position="266"/>
        <end position="683"/>
    </location>
</feature>
<keyword evidence="5" id="KW-1185">Reference proteome</keyword>
<gene>
    <name evidence="4" type="ORF">A1O9_07260</name>
</gene>
<organism evidence="4 5">
    <name type="scientific">Exophiala aquamarina CBS 119918</name>
    <dbReference type="NCBI Taxonomy" id="1182545"/>
    <lineage>
        <taxon>Eukaryota</taxon>
        <taxon>Fungi</taxon>
        <taxon>Dikarya</taxon>
        <taxon>Ascomycota</taxon>
        <taxon>Pezizomycotina</taxon>
        <taxon>Eurotiomycetes</taxon>
        <taxon>Chaetothyriomycetidae</taxon>
        <taxon>Chaetothyriales</taxon>
        <taxon>Herpotrichiellaceae</taxon>
        <taxon>Exophiala</taxon>
    </lineage>
</organism>
<dbReference type="PANTHER" id="PTHR31084">
    <property type="entry name" value="ALPHA-L-FUCOSIDASE 2"/>
    <property type="match status" value="1"/>
</dbReference>
<evidence type="ECO:0000313" key="4">
    <source>
        <dbReference type="EMBL" id="KEF57070.1"/>
    </source>
</evidence>
<evidence type="ECO:0000259" key="3">
    <source>
        <dbReference type="Pfam" id="PF22124"/>
    </source>
</evidence>
<dbReference type="RefSeq" id="XP_013259660.1">
    <property type="nucleotide sequence ID" value="XM_013404206.1"/>
</dbReference>
<dbReference type="GO" id="GO:0004560">
    <property type="term" value="F:alpha-L-fucosidase activity"/>
    <property type="evidence" value="ECO:0007669"/>
    <property type="project" value="InterPro"/>
</dbReference>